<name>A0A1Z5RJ35_SORBI</name>
<proteinExistence type="predicted"/>
<accession>A0A1Z5RJ35</accession>
<sequence>MRIGVAEPRGGQLRMSAAAAWPPSFPCSGGSAVQHSVAPAGTAGGRRCGLLSPVHRCGFLWSGPHLFAMAPNDKGTRNMSEKEFKIWAYGFLESVLSNMIFLGYSEGNSHGAG</sequence>
<evidence type="ECO:0000313" key="1">
    <source>
        <dbReference type="EMBL" id="OQU83609.1"/>
    </source>
</evidence>
<dbReference type="EMBL" id="CM000764">
    <property type="protein sequence ID" value="OQU83609.1"/>
    <property type="molecule type" value="Genomic_DNA"/>
</dbReference>
<gene>
    <name evidence="1" type="ORF">SORBI_3005G144450</name>
</gene>
<dbReference type="Proteomes" id="UP000000768">
    <property type="component" value="Chromosome 5"/>
</dbReference>
<dbReference type="AlphaFoldDB" id="A0A1Z5RJ35"/>
<dbReference type="InParanoid" id="A0A1Z5RJ35"/>
<keyword evidence="2" id="KW-1185">Reference proteome</keyword>
<evidence type="ECO:0000313" key="2">
    <source>
        <dbReference type="Proteomes" id="UP000000768"/>
    </source>
</evidence>
<protein>
    <submittedName>
        <fullName evidence="1">Uncharacterized protein</fullName>
    </submittedName>
</protein>
<reference evidence="2" key="2">
    <citation type="journal article" date="2018" name="Plant J.">
        <title>The Sorghum bicolor reference genome: improved assembly, gene annotations, a transcriptome atlas, and signatures of genome organization.</title>
        <authorList>
            <person name="McCormick R.F."/>
            <person name="Truong S.K."/>
            <person name="Sreedasyam A."/>
            <person name="Jenkins J."/>
            <person name="Shu S."/>
            <person name="Sims D."/>
            <person name="Kennedy M."/>
            <person name="Amirebrahimi M."/>
            <person name="Weers B.D."/>
            <person name="McKinley B."/>
            <person name="Mattison A."/>
            <person name="Morishige D.T."/>
            <person name="Grimwood J."/>
            <person name="Schmutz J."/>
            <person name="Mullet J.E."/>
        </authorList>
    </citation>
    <scope>NUCLEOTIDE SEQUENCE [LARGE SCALE GENOMIC DNA]</scope>
    <source>
        <strain evidence="2">cv. BTx623</strain>
    </source>
</reference>
<dbReference type="Gramene" id="OQU83609">
    <property type="protein sequence ID" value="OQU83609"/>
    <property type="gene ID" value="SORBI_3005G144450"/>
</dbReference>
<reference evidence="1 2" key="1">
    <citation type="journal article" date="2009" name="Nature">
        <title>The Sorghum bicolor genome and the diversification of grasses.</title>
        <authorList>
            <person name="Paterson A.H."/>
            <person name="Bowers J.E."/>
            <person name="Bruggmann R."/>
            <person name="Dubchak I."/>
            <person name="Grimwood J."/>
            <person name="Gundlach H."/>
            <person name="Haberer G."/>
            <person name="Hellsten U."/>
            <person name="Mitros T."/>
            <person name="Poliakov A."/>
            <person name="Schmutz J."/>
            <person name="Spannagl M."/>
            <person name="Tang H."/>
            <person name="Wang X."/>
            <person name="Wicker T."/>
            <person name="Bharti A.K."/>
            <person name="Chapman J."/>
            <person name="Feltus F.A."/>
            <person name="Gowik U."/>
            <person name="Grigoriev I.V."/>
            <person name="Lyons E."/>
            <person name="Maher C.A."/>
            <person name="Martis M."/>
            <person name="Narechania A."/>
            <person name="Otillar R.P."/>
            <person name="Penning B.W."/>
            <person name="Salamov A.A."/>
            <person name="Wang Y."/>
            <person name="Zhang L."/>
            <person name="Carpita N.C."/>
            <person name="Freeling M."/>
            <person name="Gingle A.R."/>
            <person name="Hash C.T."/>
            <person name="Keller B."/>
            <person name="Klein P."/>
            <person name="Kresovich S."/>
            <person name="McCann M.C."/>
            <person name="Ming R."/>
            <person name="Peterson D.G."/>
            <person name="Mehboob-ur-Rahman"/>
            <person name="Ware D."/>
            <person name="Westhoff P."/>
            <person name="Mayer K.F."/>
            <person name="Messing J."/>
            <person name="Rokhsar D.S."/>
        </authorList>
    </citation>
    <scope>NUCLEOTIDE SEQUENCE [LARGE SCALE GENOMIC DNA]</scope>
    <source>
        <strain evidence="2">cv. BTx623</strain>
    </source>
</reference>
<organism evidence="1 2">
    <name type="scientific">Sorghum bicolor</name>
    <name type="common">Sorghum</name>
    <name type="synonym">Sorghum vulgare</name>
    <dbReference type="NCBI Taxonomy" id="4558"/>
    <lineage>
        <taxon>Eukaryota</taxon>
        <taxon>Viridiplantae</taxon>
        <taxon>Streptophyta</taxon>
        <taxon>Embryophyta</taxon>
        <taxon>Tracheophyta</taxon>
        <taxon>Spermatophyta</taxon>
        <taxon>Magnoliopsida</taxon>
        <taxon>Liliopsida</taxon>
        <taxon>Poales</taxon>
        <taxon>Poaceae</taxon>
        <taxon>PACMAD clade</taxon>
        <taxon>Panicoideae</taxon>
        <taxon>Andropogonodae</taxon>
        <taxon>Andropogoneae</taxon>
        <taxon>Sorghinae</taxon>
        <taxon>Sorghum</taxon>
    </lineage>
</organism>